<sequence>MRVRSLVEGLCLLLPLVIQTSLAIPHHWRNYQTRPASKVFQLEQNGTWFENLAVRSNGNLIATRIDSPELWSIVPSGNTSHPGHGSLLLKFPNALSTLGIAEIDHDVFAILAGNISLPGIIPTPGSFVVWTVNLTSAIPEAKVLAPLPGGYFLDGMTKFGDDLLLISDARKGIIWRLNITSGESSVALSDASMLPAPPGQAVQVGVNGLKIWQNYVYYTSTSHEIFARVPVDGNATAVGPVEIITSGFSFDDFILTPNGTAYLSTNPQNEVIQVSPQGRVRLFAAEHSLRQSLDGWNLQKLRLFPCELRGSDLYLNCIIHLYSKCT</sequence>
<keyword evidence="1" id="KW-0732">Signal</keyword>
<evidence type="ECO:0000313" key="2">
    <source>
        <dbReference type="EMBL" id="KAJ5271200.1"/>
    </source>
</evidence>
<dbReference type="EMBL" id="JAPVEB010000003">
    <property type="protein sequence ID" value="KAJ5271200.1"/>
    <property type="molecule type" value="Genomic_DNA"/>
</dbReference>
<feature type="chain" id="PRO_5046970729" evidence="1">
    <location>
        <begin position="24"/>
        <end position="326"/>
    </location>
</feature>
<feature type="signal peptide" evidence="1">
    <location>
        <begin position="1"/>
        <end position="23"/>
    </location>
</feature>
<proteinExistence type="predicted"/>
<organism evidence="2 3">
    <name type="scientific">Penicillium chrysogenum</name>
    <name type="common">Penicillium notatum</name>
    <dbReference type="NCBI Taxonomy" id="5076"/>
    <lineage>
        <taxon>Eukaryota</taxon>
        <taxon>Fungi</taxon>
        <taxon>Dikarya</taxon>
        <taxon>Ascomycota</taxon>
        <taxon>Pezizomycotina</taxon>
        <taxon>Eurotiomycetes</taxon>
        <taxon>Eurotiomycetidae</taxon>
        <taxon>Eurotiales</taxon>
        <taxon>Aspergillaceae</taxon>
        <taxon>Penicillium</taxon>
        <taxon>Penicillium chrysogenum species complex</taxon>
    </lineage>
</organism>
<dbReference type="Proteomes" id="UP001220256">
    <property type="component" value="Unassembled WGS sequence"/>
</dbReference>
<gene>
    <name evidence="2" type="ORF">N7505_006958</name>
</gene>
<evidence type="ECO:0000256" key="1">
    <source>
        <dbReference type="SAM" id="SignalP"/>
    </source>
</evidence>
<name>A0ABQ8WNH6_PENCH</name>
<dbReference type="SUPFAM" id="SSF63829">
    <property type="entry name" value="Calcium-dependent phosphotriesterase"/>
    <property type="match status" value="1"/>
</dbReference>
<dbReference type="InterPro" id="IPR011042">
    <property type="entry name" value="6-blade_b-propeller_TolB-like"/>
</dbReference>
<dbReference type="PANTHER" id="PTHR42060">
    <property type="entry name" value="NHL REPEAT-CONTAINING PROTEIN-RELATED"/>
    <property type="match status" value="1"/>
</dbReference>
<keyword evidence="3" id="KW-1185">Reference proteome</keyword>
<comment type="caution">
    <text evidence="2">The sequence shown here is derived from an EMBL/GenBank/DDBJ whole genome shotgun (WGS) entry which is preliminary data.</text>
</comment>
<protein>
    <submittedName>
        <fullName evidence="2">Uncharacterized protein</fullName>
    </submittedName>
</protein>
<reference evidence="2 3" key="1">
    <citation type="journal article" date="2023" name="IMA Fungus">
        <title>Comparative genomic study of the Penicillium genus elucidates a diverse pangenome and 15 lateral gene transfer events.</title>
        <authorList>
            <person name="Petersen C."/>
            <person name="Sorensen T."/>
            <person name="Nielsen M.R."/>
            <person name="Sondergaard T.E."/>
            <person name="Sorensen J.L."/>
            <person name="Fitzpatrick D.A."/>
            <person name="Frisvad J.C."/>
            <person name="Nielsen K.L."/>
        </authorList>
    </citation>
    <scope>NUCLEOTIDE SEQUENCE [LARGE SCALE GENOMIC DNA]</scope>
    <source>
        <strain evidence="2 3">IBT 3361</strain>
    </source>
</reference>
<dbReference type="PANTHER" id="PTHR42060:SF3">
    <property type="entry name" value="SMP-30_GLUCONOLACTONASE_LRE-LIKE REGION DOMAIN-CONTAINING PROTEIN"/>
    <property type="match status" value="1"/>
</dbReference>
<dbReference type="Gene3D" id="2.120.10.30">
    <property type="entry name" value="TolB, C-terminal domain"/>
    <property type="match status" value="1"/>
</dbReference>
<dbReference type="InterPro" id="IPR052998">
    <property type="entry name" value="Hetero-Diels-Alderase-like"/>
</dbReference>
<evidence type="ECO:0000313" key="3">
    <source>
        <dbReference type="Proteomes" id="UP001220256"/>
    </source>
</evidence>
<accession>A0ABQ8WNH6</accession>